<evidence type="ECO:0000313" key="4">
    <source>
        <dbReference type="WBParaSite" id="Pan_g8786.t1"/>
    </source>
</evidence>
<protein>
    <submittedName>
        <fullName evidence="4">UDPG_MGDP_dh_N domain-containing protein</fullName>
    </submittedName>
</protein>
<dbReference type="InterPro" id="IPR001732">
    <property type="entry name" value="UDP-Glc/GDP-Man_DH_N"/>
</dbReference>
<sequence>MSDVRSGTRSATQHCFGEVKLAAIVRETDSTYVTVADMNKDRIQQWNSEKPPIFQPGLDAIVKACRGKNLFFSTEVDKSIREADLIFIAVNTPTKMYGSGLFL</sequence>
<dbReference type="PANTHER" id="PTHR11374:SF3">
    <property type="entry name" value="UDP-GLUCOSE 6-DEHYDROGENASE"/>
    <property type="match status" value="1"/>
</dbReference>
<feature type="domain" description="UDP-glucose/GDP-mannose dehydrogenase N-terminal" evidence="2">
    <location>
        <begin position="30"/>
        <end position="96"/>
    </location>
</feature>
<dbReference type="GO" id="GO:0006024">
    <property type="term" value="P:glycosaminoglycan biosynthetic process"/>
    <property type="evidence" value="ECO:0007669"/>
    <property type="project" value="TreeGrafter"/>
</dbReference>
<organism evidence="3 4">
    <name type="scientific">Panagrellus redivivus</name>
    <name type="common">Microworm</name>
    <dbReference type="NCBI Taxonomy" id="6233"/>
    <lineage>
        <taxon>Eukaryota</taxon>
        <taxon>Metazoa</taxon>
        <taxon>Ecdysozoa</taxon>
        <taxon>Nematoda</taxon>
        <taxon>Chromadorea</taxon>
        <taxon>Rhabditida</taxon>
        <taxon>Tylenchina</taxon>
        <taxon>Panagrolaimomorpha</taxon>
        <taxon>Panagrolaimoidea</taxon>
        <taxon>Panagrolaimidae</taxon>
        <taxon>Panagrellus</taxon>
    </lineage>
</organism>
<comment type="catalytic activity">
    <reaction evidence="1">
        <text>UDP-alpha-D-glucose + 2 NAD(+) + H2O = UDP-alpha-D-glucuronate + 2 NADH + 3 H(+)</text>
        <dbReference type="Rhea" id="RHEA:23596"/>
        <dbReference type="ChEBI" id="CHEBI:15377"/>
        <dbReference type="ChEBI" id="CHEBI:15378"/>
        <dbReference type="ChEBI" id="CHEBI:57540"/>
        <dbReference type="ChEBI" id="CHEBI:57945"/>
        <dbReference type="ChEBI" id="CHEBI:58052"/>
        <dbReference type="ChEBI" id="CHEBI:58885"/>
        <dbReference type="EC" id="1.1.1.22"/>
    </reaction>
</comment>
<dbReference type="SUPFAM" id="SSF51735">
    <property type="entry name" value="NAD(P)-binding Rossmann-fold domains"/>
    <property type="match status" value="1"/>
</dbReference>
<dbReference type="GO" id="GO:0003979">
    <property type="term" value="F:UDP-glucose 6-dehydrogenase activity"/>
    <property type="evidence" value="ECO:0007669"/>
    <property type="project" value="UniProtKB-EC"/>
</dbReference>
<evidence type="ECO:0000313" key="3">
    <source>
        <dbReference type="Proteomes" id="UP000492821"/>
    </source>
</evidence>
<dbReference type="Gene3D" id="3.40.50.720">
    <property type="entry name" value="NAD(P)-binding Rossmann-like Domain"/>
    <property type="match status" value="1"/>
</dbReference>
<reference evidence="4" key="2">
    <citation type="submission" date="2020-10" db="UniProtKB">
        <authorList>
            <consortium name="WormBaseParasite"/>
        </authorList>
    </citation>
    <scope>IDENTIFICATION</scope>
</reference>
<dbReference type="Proteomes" id="UP000492821">
    <property type="component" value="Unassembled WGS sequence"/>
</dbReference>
<reference evidence="3" key="1">
    <citation type="journal article" date="2013" name="Genetics">
        <title>The draft genome and transcriptome of Panagrellus redivivus are shaped by the harsh demands of a free-living lifestyle.</title>
        <authorList>
            <person name="Srinivasan J."/>
            <person name="Dillman A.R."/>
            <person name="Macchietto M.G."/>
            <person name="Heikkinen L."/>
            <person name="Lakso M."/>
            <person name="Fracchia K.M."/>
            <person name="Antoshechkin I."/>
            <person name="Mortazavi A."/>
            <person name="Wong G."/>
            <person name="Sternberg P.W."/>
        </authorList>
    </citation>
    <scope>NUCLEOTIDE SEQUENCE [LARGE SCALE GENOMIC DNA]</scope>
    <source>
        <strain evidence="3">MT8872</strain>
    </source>
</reference>
<dbReference type="WBParaSite" id="Pan_g8786.t1">
    <property type="protein sequence ID" value="Pan_g8786.t1"/>
    <property type="gene ID" value="Pan_g8786"/>
</dbReference>
<evidence type="ECO:0000256" key="1">
    <source>
        <dbReference type="ARBA" id="ARBA00047473"/>
    </source>
</evidence>
<dbReference type="GO" id="GO:0051287">
    <property type="term" value="F:NAD binding"/>
    <property type="evidence" value="ECO:0007669"/>
    <property type="project" value="InterPro"/>
</dbReference>
<accession>A0A7E4WBN5</accession>
<keyword evidence="3" id="KW-1185">Reference proteome</keyword>
<evidence type="ECO:0000259" key="2">
    <source>
        <dbReference type="Pfam" id="PF03721"/>
    </source>
</evidence>
<proteinExistence type="predicted"/>
<name>A0A7E4WBN5_PANRE</name>
<dbReference type="AlphaFoldDB" id="A0A7E4WBN5"/>
<dbReference type="InterPro" id="IPR036291">
    <property type="entry name" value="NAD(P)-bd_dom_sf"/>
</dbReference>
<dbReference type="GO" id="GO:0005634">
    <property type="term" value="C:nucleus"/>
    <property type="evidence" value="ECO:0007669"/>
    <property type="project" value="TreeGrafter"/>
</dbReference>
<dbReference type="InterPro" id="IPR028356">
    <property type="entry name" value="UDPglc_DH_euk"/>
</dbReference>
<dbReference type="PANTHER" id="PTHR11374">
    <property type="entry name" value="UDP-GLUCOSE DEHYDROGENASE/UDP-MANNAC DEHYDROGENASE"/>
    <property type="match status" value="1"/>
</dbReference>
<dbReference type="Pfam" id="PF03721">
    <property type="entry name" value="UDPG_MGDP_dh_N"/>
    <property type="match status" value="1"/>
</dbReference>